<dbReference type="InterPro" id="IPR006652">
    <property type="entry name" value="Kelch_1"/>
</dbReference>
<evidence type="ECO:0000313" key="1">
    <source>
        <dbReference type="EMBL" id="KAK7860983.1"/>
    </source>
</evidence>
<dbReference type="AlphaFoldDB" id="A0AAW0MFP9"/>
<reference evidence="1 2" key="1">
    <citation type="journal article" date="2018" name="Sci. Data">
        <title>The draft genome sequence of cork oak.</title>
        <authorList>
            <person name="Ramos A.M."/>
            <person name="Usie A."/>
            <person name="Barbosa P."/>
            <person name="Barros P.M."/>
            <person name="Capote T."/>
            <person name="Chaves I."/>
            <person name="Simoes F."/>
            <person name="Abreu I."/>
            <person name="Carrasquinho I."/>
            <person name="Faro C."/>
            <person name="Guimaraes J.B."/>
            <person name="Mendonca D."/>
            <person name="Nobrega F."/>
            <person name="Rodrigues L."/>
            <person name="Saibo N.J.M."/>
            <person name="Varela M.C."/>
            <person name="Egas C."/>
            <person name="Matos J."/>
            <person name="Miguel C.M."/>
            <person name="Oliveira M.M."/>
            <person name="Ricardo C.P."/>
            <person name="Goncalves S."/>
        </authorList>
    </citation>
    <scope>NUCLEOTIDE SEQUENCE [LARGE SCALE GENOMIC DNA]</scope>
    <source>
        <strain evidence="2">cv. HL8</strain>
    </source>
</reference>
<comment type="caution">
    <text evidence="1">The sequence shown here is derived from an EMBL/GenBank/DDBJ whole genome shotgun (WGS) entry which is preliminary data.</text>
</comment>
<protein>
    <submittedName>
        <fullName evidence="1">F-box/kelch-repeat protein</fullName>
    </submittedName>
</protein>
<dbReference type="PANTHER" id="PTHR24414:SF199">
    <property type="entry name" value="F-BOX_KELCH-REPEAT PROTEIN SKIP6-LIKE"/>
    <property type="match status" value="1"/>
</dbReference>
<dbReference type="Pfam" id="PF01344">
    <property type="entry name" value="Kelch_1"/>
    <property type="match status" value="2"/>
</dbReference>
<keyword evidence="2" id="KW-1185">Reference proteome</keyword>
<dbReference type="SUPFAM" id="SSF117281">
    <property type="entry name" value="Kelch motif"/>
    <property type="match status" value="1"/>
</dbReference>
<evidence type="ECO:0000313" key="2">
    <source>
        <dbReference type="Proteomes" id="UP000237347"/>
    </source>
</evidence>
<dbReference type="InterPro" id="IPR050354">
    <property type="entry name" value="F-box/kelch-repeat_ARATH"/>
</dbReference>
<dbReference type="InterPro" id="IPR015915">
    <property type="entry name" value="Kelch-typ_b-propeller"/>
</dbReference>
<gene>
    <name evidence="1" type="primary">CTG10_2</name>
    <name evidence="1" type="ORF">CFP56_029083</name>
</gene>
<accession>A0AAW0MFP9</accession>
<organism evidence="1 2">
    <name type="scientific">Quercus suber</name>
    <name type="common">Cork oak</name>
    <dbReference type="NCBI Taxonomy" id="58331"/>
    <lineage>
        <taxon>Eukaryota</taxon>
        <taxon>Viridiplantae</taxon>
        <taxon>Streptophyta</taxon>
        <taxon>Embryophyta</taxon>
        <taxon>Tracheophyta</taxon>
        <taxon>Spermatophyta</taxon>
        <taxon>Magnoliopsida</taxon>
        <taxon>eudicotyledons</taxon>
        <taxon>Gunneridae</taxon>
        <taxon>Pentapetalae</taxon>
        <taxon>rosids</taxon>
        <taxon>fabids</taxon>
        <taxon>Fagales</taxon>
        <taxon>Fagaceae</taxon>
        <taxon>Quercus</taxon>
    </lineage>
</organism>
<dbReference type="Gene3D" id="2.120.10.80">
    <property type="entry name" value="Kelch-type beta propeller"/>
    <property type="match status" value="2"/>
</dbReference>
<dbReference type="EMBL" id="PKMF04000004">
    <property type="protein sequence ID" value="KAK7860983.1"/>
    <property type="molecule type" value="Genomic_DNA"/>
</dbReference>
<sequence length="609" mass="69696">MESLPFQSKPNTSAAQTVLVCKSKPNPIEAEAEWEVEEELLKSWGKVDVVDGEFDVAFCTTSELDEAMVFTIKIPDPEACPPLLYFIDQRPRPPPPPSSILNHIKGVKKKKITTNNNSSSCSSSFTPKKISPVSKVAEDGPPGPYPSRYYAVLDDHLYSVGGRDPDFSASTITDVYENYTLSPDSPLNIVSSIPTTEVWMLDLKCPGKVWERAPSMKYRRQNPQTIVVDGKLYVFGGLGWLQPKDTFSGWMEVYDPKLRTWETLPNPPTYSKIDMDVIFAHSNFKGEDQIIINGPPVLEEGDSNGKGHYIAYDVMSRSWNHMFHEAHLSWAEEVQCKRAQVVSTTLYWTTLLTEDTDMIYIYGYNAYSRGWTRRKVNIRSILIEGEDFLPDGKLYVFGGLGWLQPKDTFSGWMEVYDPKLRTWETLPNPPTYSKIDMDVIFAHSNFKGEDQIIINGPPVLEEGDSNGKGHYIAYDVMSRSWNHMFHEAHLSWAEEVQCKRAQVVSTTLYWTTLLTEDTDMIYIYGYNAYSRGWTRRKVNIRSILIEGEDFLPTGPGFLHLADFKFCLLLFSYRRPHYYLNCLIFDLYGEARRKNIKKLHKQKISRTAPT</sequence>
<dbReference type="PANTHER" id="PTHR24414">
    <property type="entry name" value="F-BOX/KELCH-REPEAT PROTEIN SKIP4"/>
    <property type="match status" value="1"/>
</dbReference>
<dbReference type="Proteomes" id="UP000237347">
    <property type="component" value="Unassembled WGS sequence"/>
</dbReference>
<name>A0AAW0MFP9_QUESU</name>
<proteinExistence type="predicted"/>